<dbReference type="PROSITE" id="PS51864">
    <property type="entry name" value="ASTACIN"/>
    <property type="match status" value="1"/>
</dbReference>
<comment type="cofactor">
    <cofactor evidence="10 11">
        <name>Zn(2+)</name>
        <dbReference type="ChEBI" id="CHEBI:29105"/>
    </cofactor>
    <text evidence="10 11">Binds 1 zinc ion per subunit.</text>
</comment>
<evidence type="ECO:0000256" key="10">
    <source>
        <dbReference type="PROSITE-ProRule" id="PRU01211"/>
    </source>
</evidence>
<dbReference type="CDD" id="cd04280">
    <property type="entry name" value="ZnMc_astacin_like"/>
    <property type="match status" value="1"/>
</dbReference>
<dbReference type="GO" id="GO:0008270">
    <property type="term" value="F:zinc ion binding"/>
    <property type="evidence" value="ECO:0007669"/>
    <property type="project" value="UniProtKB-UniRule"/>
</dbReference>
<keyword evidence="7 10" id="KW-0482">Metalloprotease</keyword>
<keyword evidence="6 10" id="KW-0862">Zinc</keyword>
<evidence type="ECO:0000259" key="13">
    <source>
        <dbReference type="PROSITE" id="PS51864"/>
    </source>
</evidence>
<dbReference type="Pfam" id="PF01549">
    <property type="entry name" value="ShK"/>
    <property type="match status" value="2"/>
</dbReference>
<feature type="domain" description="ShKT" evidence="12">
    <location>
        <begin position="336"/>
        <end position="369"/>
    </location>
</feature>
<dbReference type="InterPro" id="IPR024079">
    <property type="entry name" value="MetalloPept_cat_dom_sf"/>
</dbReference>
<evidence type="ECO:0000256" key="6">
    <source>
        <dbReference type="ARBA" id="ARBA00022833"/>
    </source>
</evidence>
<dbReference type="InterPro" id="IPR006026">
    <property type="entry name" value="Peptidase_Metallo"/>
</dbReference>
<dbReference type="SMART" id="SM00235">
    <property type="entry name" value="ZnMc"/>
    <property type="match status" value="1"/>
</dbReference>
<dbReference type="Pfam" id="PF01400">
    <property type="entry name" value="Astacin"/>
    <property type="match status" value="1"/>
</dbReference>
<dbReference type="GO" id="GO:0006508">
    <property type="term" value="P:proteolysis"/>
    <property type="evidence" value="ECO:0007669"/>
    <property type="project" value="UniProtKB-KW"/>
</dbReference>
<keyword evidence="4 10" id="KW-0479">Metal-binding</keyword>
<dbReference type="PRINTS" id="PR00480">
    <property type="entry name" value="ASTACIN"/>
</dbReference>
<dbReference type="SUPFAM" id="SSF55486">
    <property type="entry name" value="Metalloproteases ('zincins'), catalytic domain"/>
    <property type="match status" value="1"/>
</dbReference>
<keyword evidence="3 10" id="KW-0645">Protease</keyword>
<dbReference type="GO" id="GO:0004222">
    <property type="term" value="F:metalloendopeptidase activity"/>
    <property type="evidence" value="ECO:0007669"/>
    <property type="project" value="UniProtKB-UniRule"/>
</dbReference>
<evidence type="ECO:0000256" key="11">
    <source>
        <dbReference type="RuleBase" id="RU361183"/>
    </source>
</evidence>
<dbReference type="AlphaFoldDB" id="A0AAV2HE22"/>
<evidence type="ECO:0000256" key="9">
    <source>
        <dbReference type="PROSITE-ProRule" id="PRU01005"/>
    </source>
</evidence>
<comment type="function">
    <text evidence="1">Metalloprotease.</text>
</comment>
<keyword evidence="2" id="KW-0245">EGF-like domain</keyword>
<dbReference type="GO" id="GO:0018996">
    <property type="term" value="P:molting cycle, collagen and cuticulin-based cuticle"/>
    <property type="evidence" value="ECO:0007669"/>
    <property type="project" value="UniProtKB-ARBA"/>
</dbReference>
<feature type="signal peptide" evidence="11">
    <location>
        <begin position="1"/>
        <end position="25"/>
    </location>
</feature>
<evidence type="ECO:0000313" key="15">
    <source>
        <dbReference type="Proteomes" id="UP001497497"/>
    </source>
</evidence>
<dbReference type="Gene3D" id="1.10.10.1940">
    <property type="match status" value="2"/>
</dbReference>
<protein>
    <recommendedName>
        <fullName evidence="11">Metalloendopeptidase</fullName>
        <ecNumber evidence="11">3.4.24.-</ecNumber>
    </recommendedName>
</protein>
<evidence type="ECO:0000256" key="3">
    <source>
        <dbReference type="ARBA" id="ARBA00022670"/>
    </source>
</evidence>
<keyword evidence="15" id="KW-1185">Reference proteome</keyword>
<feature type="binding site" evidence="10">
    <location>
        <position position="187"/>
    </location>
    <ligand>
        <name>Zn(2+)</name>
        <dbReference type="ChEBI" id="CHEBI:29105"/>
        <note>catalytic</note>
    </ligand>
</feature>
<dbReference type="Proteomes" id="UP001497497">
    <property type="component" value="Unassembled WGS sequence"/>
</dbReference>
<feature type="chain" id="PRO_5043086176" description="Metalloendopeptidase" evidence="11">
    <location>
        <begin position="26"/>
        <end position="458"/>
    </location>
</feature>
<comment type="caution">
    <text evidence="14">The sequence shown here is derived from an EMBL/GenBank/DDBJ whole genome shotgun (WGS) entry which is preliminary data.</text>
</comment>
<dbReference type="PANTHER" id="PTHR10127">
    <property type="entry name" value="DISCOIDIN, CUB, EGF, LAMININ , AND ZINC METALLOPROTEASE DOMAIN CONTAINING"/>
    <property type="match status" value="1"/>
</dbReference>
<dbReference type="Gene3D" id="3.40.390.10">
    <property type="entry name" value="Collagenase (Catalytic Domain)"/>
    <property type="match status" value="1"/>
</dbReference>
<evidence type="ECO:0000313" key="14">
    <source>
        <dbReference type="EMBL" id="CAL1532051.1"/>
    </source>
</evidence>
<name>A0AAV2HE22_LYMST</name>
<evidence type="ECO:0000256" key="8">
    <source>
        <dbReference type="ARBA" id="ARBA00023157"/>
    </source>
</evidence>
<accession>A0AAV2HE22</accession>
<dbReference type="EC" id="3.4.24.-" evidence="11"/>
<dbReference type="SMART" id="SM00254">
    <property type="entry name" value="ShKT"/>
    <property type="match status" value="2"/>
</dbReference>
<keyword evidence="5 10" id="KW-0378">Hydrolase</keyword>
<gene>
    <name evidence="14" type="ORF">GSLYS_00006130001</name>
</gene>
<feature type="domain" description="Peptidase M12A" evidence="13">
    <location>
        <begin position="85"/>
        <end position="281"/>
    </location>
</feature>
<sequence>MLQMCSDHKLIIAVLVVILVKEVAPATMDELIAGAAESKEGFDLADIDAKTVWQELDMVLTLEQYRALQDLKQGAASDSSRHKRKALLAESYRWTNKVIPYKIVPNVFNPNDMREIRRAIDEWQNYTCINFKEATRSDRNFVSIDNGNGCYSNVGMIGGPQTLGLAGGCRFKGIIVHELGHAVGFHHEQNRPDRDDHVTIIRQNIPNNLFYNFQKYPWTAVTTLEVPYDYKSVMHYGGTAFTINGQATIKTNDPAYQNVIGNRVGLSFFDIKLANLMYKCNSGCPVNKVCPSPGFVGKDCNCWCPGSPVKLCGNDVMVPATTITPSTVRTTPRSTCADLNRSCPAWAKAGYCLQNTYVKTYCKKSCGTCGSAPSGTVTKCADLNTRCVEWRNEGYCKGPYEVFMNTNCAKACRTCAKSHRDNTGSTSLQVETGGEGNGVLGLCGSVVIVMLTTIITVL</sequence>
<dbReference type="PROSITE" id="PS51670">
    <property type="entry name" value="SHKT"/>
    <property type="match status" value="2"/>
</dbReference>
<evidence type="ECO:0000259" key="12">
    <source>
        <dbReference type="PROSITE" id="PS51670"/>
    </source>
</evidence>
<evidence type="ECO:0000256" key="7">
    <source>
        <dbReference type="ARBA" id="ARBA00023049"/>
    </source>
</evidence>
<reference evidence="14 15" key="1">
    <citation type="submission" date="2024-04" db="EMBL/GenBank/DDBJ databases">
        <authorList>
            <consortium name="Genoscope - CEA"/>
            <person name="William W."/>
        </authorList>
    </citation>
    <scope>NUCLEOTIDE SEQUENCE [LARGE SCALE GENOMIC DNA]</scope>
</reference>
<organism evidence="14 15">
    <name type="scientific">Lymnaea stagnalis</name>
    <name type="common">Great pond snail</name>
    <name type="synonym">Helix stagnalis</name>
    <dbReference type="NCBI Taxonomy" id="6523"/>
    <lineage>
        <taxon>Eukaryota</taxon>
        <taxon>Metazoa</taxon>
        <taxon>Spiralia</taxon>
        <taxon>Lophotrochozoa</taxon>
        <taxon>Mollusca</taxon>
        <taxon>Gastropoda</taxon>
        <taxon>Heterobranchia</taxon>
        <taxon>Euthyneura</taxon>
        <taxon>Panpulmonata</taxon>
        <taxon>Hygrophila</taxon>
        <taxon>Lymnaeoidea</taxon>
        <taxon>Lymnaeidae</taxon>
        <taxon>Lymnaea</taxon>
    </lineage>
</organism>
<feature type="active site" evidence="10">
    <location>
        <position position="178"/>
    </location>
</feature>
<dbReference type="PANTHER" id="PTHR10127:SF780">
    <property type="entry name" value="METALLOENDOPEPTIDASE"/>
    <property type="match status" value="1"/>
</dbReference>
<dbReference type="InterPro" id="IPR034035">
    <property type="entry name" value="Astacin-like_dom"/>
</dbReference>
<dbReference type="EMBL" id="CAXITT010000104">
    <property type="protein sequence ID" value="CAL1532051.1"/>
    <property type="molecule type" value="Genomic_DNA"/>
</dbReference>
<feature type="binding site" evidence="10">
    <location>
        <position position="181"/>
    </location>
    <ligand>
        <name>Zn(2+)</name>
        <dbReference type="ChEBI" id="CHEBI:29105"/>
        <note>catalytic</note>
    </ligand>
</feature>
<comment type="caution">
    <text evidence="9">Lacks conserved residue(s) required for the propagation of feature annotation.</text>
</comment>
<dbReference type="InterPro" id="IPR001506">
    <property type="entry name" value="Peptidase_M12A"/>
</dbReference>
<feature type="binding site" evidence="10">
    <location>
        <position position="177"/>
    </location>
    <ligand>
        <name>Zn(2+)</name>
        <dbReference type="ChEBI" id="CHEBI:29105"/>
        <note>catalytic</note>
    </ligand>
</feature>
<evidence type="ECO:0000256" key="5">
    <source>
        <dbReference type="ARBA" id="ARBA00022801"/>
    </source>
</evidence>
<evidence type="ECO:0000256" key="2">
    <source>
        <dbReference type="ARBA" id="ARBA00022536"/>
    </source>
</evidence>
<keyword evidence="11" id="KW-0732">Signal</keyword>
<evidence type="ECO:0000256" key="4">
    <source>
        <dbReference type="ARBA" id="ARBA00022723"/>
    </source>
</evidence>
<proteinExistence type="predicted"/>
<evidence type="ECO:0000256" key="1">
    <source>
        <dbReference type="ARBA" id="ARBA00002657"/>
    </source>
</evidence>
<dbReference type="InterPro" id="IPR003582">
    <property type="entry name" value="ShKT_dom"/>
</dbReference>
<keyword evidence="8" id="KW-1015">Disulfide bond</keyword>
<feature type="domain" description="ShKT" evidence="12">
    <location>
        <begin position="380"/>
        <end position="415"/>
    </location>
</feature>
<dbReference type="FunFam" id="3.40.390.10:FF:000028">
    <property type="entry name" value="Zinc metalloproteinase"/>
    <property type="match status" value="1"/>
</dbReference>